<proteinExistence type="predicted"/>
<organism evidence="2 3">
    <name type="scientific">Gossypium arboreum</name>
    <name type="common">Tree cotton</name>
    <name type="synonym">Gossypium nanking</name>
    <dbReference type="NCBI Taxonomy" id="29729"/>
    <lineage>
        <taxon>Eukaryota</taxon>
        <taxon>Viridiplantae</taxon>
        <taxon>Streptophyta</taxon>
        <taxon>Embryophyta</taxon>
        <taxon>Tracheophyta</taxon>
        <taxon>Spermatophyta</taxon>
        <taxon>Magnoliopsida</taxon>
        <taxon>eudicotyledons</taxon>
        <taxon>Gunneridae</taxon>
        <taxon>Pentapetalae</taxon>
        <taxon>rosids</taxon>
        <taxon>malvids</taxon>
        <taxon>Malvales</taxon>
        <taxon>Malvaceae</taxon>
        <taxon>Malvoideae</taxon>
        <taxon>Gossypium</taxon>
    </lineage>
</organism>
<protein>
    <submittedName>
        <fullName evidence="2">Uncharacterized protein</fullName>
    </submittedName>
</protein>
<feature type="transmembrane region" description="Helical" evidence="1">
    <location>
        <begin position="6"/>
        <end position="24"/>
    </location>
</feature>
<reference evidence="3" key="1">
    <citation type="submission" date="2014-09" db="EMBL/GenBank/DDBJ databases">
        <authorList>
            <person name="Mudge J."/>
            <person name="Ramaraj T."/>
            <person name="Lindquist I.E."/>
            <person name="Bharti A.K."/>
            <person name="Sundararajan A."/>
            <person name="Cameron C.T."/>
            <person name="Woodward J.E."/>
            <person name="May G.D."/>
            <person name="Brubaker C."/>
            <person name="Broadhvest J."/>
            <person name="Wilkins T.A."/>
        </authorList>
    </citation>
    <scope>NUCLEOTIDE SEQUENCE</scope>
    <source>
        <strain evidence="3">cv. AKA8401</strain>
    </source>
</reference>
<keyword evidence="1" id="KW-1133">Transmembrane helix</keyword>
<accession>A0A0B0NYN2</accession>
<keyword evidence="1" id="KW-0812">Transmembrane</keyword>
<sequence length="26" mass="3083">MLWPIFSIFGPFLVHFALLCLPKYKT</sequence>
<evidence type="ECO:0000313" key="3">
    <source>
        <dbReference type="Proteomes" id="UP000032142"/>
    </source>
</evidence>
<keyword evidence="1" id="KW-0472">Membrane</keyword>
<keyword evidence="3" id="KW-1185">Reference proteome</keyword>
<gene>
    <name evidence="2" type="ORF">F383_23542</name>
</gene>
<evidence type="ECO:0000256" key="1">
    <source>
        <dbReference type="SAM" id="Phobius"/>
    </source>
</evidence>
<dbReference type="Proteomes" id="UP000032142">
    <property type="component" value="Unassembled WGS sequence"/>
</dbReference>
<evidence type="ECO:0000313" key="2">
    <source>
        <dbReference type="EMBL" id="KHG17742.1"/>
    </source>
</evidence>
<dbReference type="EMBL" id="KN408934">
    <property type="protein sequence ID" value="KHG17742.1"/>
    <property type="molecule type" value="Genomic_DNA"/>
</dbReference>
<dbReference type="AlphaFoldDB" id="A0A0B0NYN2"/>
<name>A0A0B0NYN2_GOSAR</name>